<protein>
    <submittedName>
        <fullName evidence="1">Uncharacterized protein</fullName>
    </submittedName>
</protein>
<accession>A0ABT8M0F3</accession>
<dbReference type="RefSeq" id="WP_301676979.1">
    <property type="nucleotide sequence ID" value="NZ_VCYI01000005.1"/>
</dbReference>
<reference evidence="1" key="1">
    <citation type="submission" date="2019-05" db="EMBL/GenBank/DDBJ databases">
        <title>Isolation and characterization of methanogens from the cold seep sediment at Four-Way Closure Ridge.</title>
        <authorList>
            <person name="You Y.-T."/>
            <person name="Chen S.-C."/>
            <person name="Zhang W.-L."/>
            <person name="Lai M.-C."/>
        </authorList>
    </citation>
    <scope>NUCLEOTIDE SEQUENCE</scope>
    <source>
        <strain evidence="1">FWC-SCC3</strain>
    </source>
</reference>
<organism evidence="1 2">
    <name type="scientific">Methanoculleus methanifontis</name>
    <dbReference type="NCBI Taxonomy" id="2584086"/>
    <lineage>
        <taxon>Archaea</taxon>
        <taxon>Methanobacteriati</taxon>
        <taxon>Methanobacteriota</taxon>
        <taxon>Stenosarchaea group</taxon>
        <taxon>Methanomicrobia</taxon>
        <taxon>Methanomicrobiales</taxon>
        <taxon>Methanomicrobiaceae</taxon>
        <taxon>Methanoculleus</taxon>
    </lineage>
</organism>
<proteinExistence type="predicted"/>
<keyword evidence="2" id="KW-1185">Reference proteome</keyword>
<dbReference type="Proteomes" id="UP001168423">
    <property type="component" value="Unassembled WGS sequence"/>
</dbReference>
<dbReference type="EMBL" id="VCYI01000005">
    <property type="protein sequence ID" value="MDN7012382.1"/>
    <property type="molecule type" value="Genomic_DNA"/>
</dbReference>
<gene>
    <name evidence="1" type="ORF">FGW20_04860</name>
</gene>
<evidence type="ECO:0000313" key="1">
    <source>
        <dbReference type="EMBL" id="MDN7012382.1"/>
    </source>
</evidence>
<sequence>MRRVKRLEHEHRYVRVTTVRSAMVRNAMVRNAMVRKNRSVSAVRCEEPEREKPEGFRVLATTQLK</sequence>
<evidence type="ECO:0000313" key="2">
    <source>
        <dbReference type="Proteomes" id="UP001168423"/>
    </source>
</evidence>
<comment type="caution">
    <text evidence="1">The sequence shown here is derived from an EMBL/GenBank/DDBJ whole genome shotgun (WGS) entry which is preliminary data.</text>
</comment>
<name>A0ABT8M0F3_9EURY</name>